<dbReference type="Pfam" id="PF23598">
    <property type="entry name" value="LRR_14"/>
    <property type="match status" value="1"/>
</dbReference>
<dbReference type="Pfam" id="PF00931">
    <property type="entry name" value="NB-ARC"/>
    <property type="match status" value="1"/>
</dbReference>
<gene>
    <name evidence="14" type="ORF">DH2020_015733</name>
</gene>
<evidence type="ECO:0000256" key="6">
    <source>
        <dbReference type="ARBA" id="ARBA00022741"/>
    </source>
</evidence>
<dbReference type="SUPFAM" id="SSF52058">
    <property type="entry name" value="L domain-like"/>
    <property type="match status" value="1"/>
</dbReference>
<evidence type="ECO:0000259" key="10">
    <source>
        <dbReference type="Pfam" id="PF00931"/>
    </source>
</evidence>
<keyword evidence="6" id="KW-0547">Nucleotide-binding</keyword>
<sequence>MGNTASSSTGSSFQDTSNRKPNWLQLSKDTTKPKSKPVFISNQSLSDIQEIIIWRSKPDLIHQETEIPWTVSHITAVLHYVLKLEGISVSQFNAQRHIDEAWGPKREPLHKKRMTKMFLSFTHDLRKFFDVPKLHELSSQNKKTLNRNEILAAFIDFLLQLLYDRTTSMVSFADRIDCLEKELRFLVTVLGDTSLIDTAELEQVQNLLVNFEAVADYAGSLVYSLVFLSDRVFKSIRIDKELDALLKRIYLLKVNINKFLNQLPFISNAAAMTPKTTVSVDSLFILDSLLYDLNDLMNREGGLIVDVKDQIEMLRQGLMLSKSLLKGVKVPPTSEIQELKETVTRIRDVAYEAEYLISSFLSGNAPLWYLTVRLTDVIYKIKLIETMLLEIRKNYDIGALKIAEEFSVEQISSQAKKYSEVDDIIVGLEDTTTYILDQLVGGTEQLQIISIFGMPGLGKTTFTKKMYNHPLVDYRFDKRAWCVASQTYQRKRLLIDILTSSKSEADKNKILKLEEEDLLEGIYKSLKGRRYLIVIDDIWSSNVWDDLRRCFPDDGNGSRILFTSRNKDVAPPNTIINTLPSLSNDQCWELLEKKVFHNDPCPPKLLEIGKEIAAKCCGLPLAVVVIAGFLSAMDKEENAEISAQKLIRLWVAEGFIRQEETKSAESVAKEYLMELIDKSLVMVAQRRWDGGVKACVIHDLLRDLCLKISKQANFVKLVDDTCSIYQKGHHLISLQNPLTPFFGHHVRSFHAECPGSAFYLGSMKLIRVLDFKIVMNYSRLIGTEFLINLRYLVINELPASISSLRNLEYLRVQRIVQGYTNIPMVILKMVKLIHLHVTLAAGFEEDCDSSHTNNIEVLSNVSICKLEDEEMLKCSPHLRKLKCGCRPLLVEENGISEYRYPDLRFLTQLQSLEMTEINFRSGKMPDSNFYKGKLAEINFPSVIKRLTLVGWRWPWEKMSIIGRLPSLEVLKLRENAFVGEIWDTRDNEFEQLRFLKLGNLNLTQWNVTSSEHFPSLQRLVLYNCNNLQEIPCEIGEIATLQLIEVQGTCRKSLVESARQIEQQQRESGNEELRVIIGHIYEPYD</sequence>
<keyword evidence="8" id="KW-0067">ATP-binding</keyword>
<evidence type="ECO:0000256" key="9">
    <source>
        <dbReference type="SAM" id="MobiDB-lite"/>
    </source>
</evidence>
<evidence type="ECO:0000259" key="11">
    <source>
        <dbReference type="Pfam" id="PF18052"/>
    </source>
</evidence>
<dbReference type="InterPro" id="IPR002182">
    <property type="entry name" value="NB-ARC"/>
</dbReference>
<dbReference type="Proteomes" id="UP001318860">
    <property type="component" value="Unassembled WGS sequence"/>
</dbReference>
<dbReference type="Gene3D" id="1.10.8.430">
    <property type="entry name" value="Helical domain of apoptotic protease-activating factors"/>
    <property type="match status" value="1"/>
</dbReference>
<dbReference type="PANTHER" id="PTHR23155">
    <property type="entry name" value="DISEASE RESISTANCE PROTEIN RP"/>
    <property type="match status" value="1"/>
</dbReference>
<proteinExistence type="inferred from homology"/>
<dbReference type="Gene3D" id="1.20.5.4130">
    <property type="match status" value="1"/>
</dbReference>
<dbReference type="PANTHER" id="PTHR23155:SF1152">
    <property type="entry name" value="AAA+ ATPASE DOMAIN-CONTAINING PROTEIN"/>
    <property type="match status" value="1"/>
</dbReference>
<dbReference type="InterPro" id="IPR044974">
    <property type="entry name" value="Disease_R_plants"/>
</dbReference>
<keyword evidence="7" id="KW-0611">Plant defense</keyword>
<dbReference type="CDD" id="cd14798">
    <property type="entry name" value="RX-CC_like"/>
    <property type="match status" value="1"/>
</dbReference>
<protein>
    <submittedName>
        <fullName evidence="14">Uncharacterized protein</fullName>
    </submittedName>
</protein>
<comment type="caution">
    <text evidence="14">The sequence shown here is derived from an EMBL/GenBank/DDBJ whole genome shotgun (WGS) entry which is preliminary data.</text>
</comment>
<evidence type="ECO:0000256" key="3">
    <source>
        <dbReference type="ARBA" id="ARBA00022490"/>
    </source>
</evidence>
<feature type="compositionally biased region" description="Low complexity" evidence="9">
    <location>
        <begin position="1"/>
        <end position="16"/>
    </location>
</feature>
<feature type="domain" description="Disease resistance protein winged helix" evidence="12">
    <location>
        <begin position="637"/>
        <end position="705"/>
    </location>
</feature>
<organism evidence="14 15">
    <name type="scientific">Rehmannia glutinosa</name>
    <name type="common">Chinese foxglove</name>
    <dbReference type="NCBI Taxonomy" id="99300"/>
    <lineage>
        <taxon>Eukaryota</taxon>
        <taxon>Viridiplantae</taxon>
        <taxon>Streptophyta</taxon>
        <taxon>Embryophyta</taxon>
        <taxon>Tracheophyta</taxon>
        <taxon>Spermatophyta</taxon>
        <taxon>Magnoliopsida</taxon>
        <taxon>eudicotyledons</taxon>
        <taxon>Gunneridae</taxon>
        <taxon>Pentapetalae</taxon>
        <taxon>asterids</taxon>
        <taxon>lamiids</taxon>
        <taxon>Lamiales</taxon>
        <taxon>Orobanchaceae</taxon>
        <taxon>Rehmannieae</taxon>
        <taxon>Rehmannia</taxon>
    </lineage>
</organism>
<feature type="domain" description="Disease resistance R13L4/SHOC-2-like LRR" evidence="13">
    <location>
        <begin position="745"/>
        <end position="1064"/>
    </location>
</feature>
<evidence type="ECO:0000259" key="13">
    <source>
        <dbReference type="Pfam" id="PF23598"/>
    </source>
</evidence>
<dbReference type="Pfam" id="PF23559">
    <property type="entry name" value="WHD_DRP"/>
    <property type="match status" value="1"/>
</dbReference>
<evidence type="ECO:0000256" key="2">
    <source>
        <dbReference type="ARBA" id="ARBA00008894"/>
    </source>
</evidence>
<evidence type="ECO:0000256" key="5">
    <source>
        <dbReference type="ARBA" id="ARBA00022737"/>
    </source>
</evidence>
<keyword evidence="4" id="KW-0433">Leucine-rich repeat</keyword>
<dbReference type="Gene3D" id="3.80.10.10">
    <property type="entry name" value="Ribonuclease Inhibitor"/>
    <property type="match status" value="1"/>
</dbReference>
<keyword evidence="15" id="KW-1185">Reference proteome</keyword>
<feature type="domain" description="NB-ARC" evidence="10">
    <location>
        <begin position="430"/>
        <end position="599"/>
    </location>
</feature>
<feature type="domain" description="Disease resistance N-terminal" evidence="11">
    <location>
        <begin position="286"/>
        <end position="361"/>
    </location>
</feature>
<dbReference type="InterPro" id="IPR027417">
    <property type="entry name" value="P-loop_NTPase"/>
</dbReference>
<dbReference type="PRINTS" id="PR00364">
    <property type="entry name" value="DISEASERSIST"/>
</dbReference>
<evidence type="ECO:0000256" key="8">
    <source>
        <dbReference type="ARBA" id="ARBA00022840"/>
    </source>
</evidence>
<comment type="subcellular location">
    <subcellularLocation>
        <location evidence="1">Cytoplasm</location>
    </subcellularLocation>
</comment>
<evidence type="ECO:0000256" key="7">
    <source>
        <dbReference type="ARBA" id="ARBA00022821"/>
    </source>
</evidence>
<dbReference type="InterPro" id="IPR041118">
    <property type="entry name" value="Rx_N"/>
</dbReference>
<evidence type="ECO:0000313" key="14">
    <source>
        <dbReference type="EMBL" id="KAK6150801.1"/>
    </source>
</evidence>
<dbReference type="InterPro" id="IPR032675">
    <property type="entry name" value="LRR_dom_sf"/>
</dbReference>
<dbReference type="Gene3D" id="3.40.50.300">
    <property type="entry name" value="P-loop containing nucleotide triphosphate hydrolases"/>
    <property type="match status" value="1"/>
</dbReference>
<evidence type="ECO:0000259" key="12">
    <source>
        <dbReference type="Pfam" id="PF23559"/>
    </source>
</evidence>
<dbReference type="InterPro" id="IPR055414">
    <property type="entry name" value="LRR_R13L4/SHOC2-like"/>
</dbReference>
<comment type="similarity">
    <text evidence="2">Belongs to the disease resistance NB-LRR family.</text>
</comment>
<dbReference type="EMBL" id="JABTTQ020000008">
    <property type="protein sequence ID" value="KAK6150801.1"/>
    <property type="molecule type" value="Genomic_DNA"/>
</dbReference>
<accession>A0ABR0WU16</accession>
<evidence type="ECO:0000313" key="15">
    <source>
        <dbReference type="Proteomes" id="UP001318860"/>
    </source>
</evidence>
<keyword evidence="3" id="KW-0963">Cytoplasm</keyword>
<dbReference type="Pfam" id="PF18052">
    <property type="entry name" value="Rx_N"/>
    <property type="match status" value="1"/>
</dbReference>
<evidence type="ECO:0000256" key="1">
    <source>
        <dbReference type="ARBA" id="ARBA00004496"/>
    </source>
</evidence>
<evidence type="ECO:0000256" key="4">
    <source>
        <dbReference type="ARBA" id="ARBA00022614"/>
    </source>
</evidence>
<dbReference type="InterPro" id="IPR038005">
    <property type="entry name" value="RX-like_CC"/>
</dbReference>
<feature type="region of interest" description="Disordered" evidence="9">
    <location>
        <begin position="1"/>
        <end position="34"/>
    </location>
</feature>
<keyword evidence="5" id="KW-0677">Repeat</keyword>
<dbReference type="InterPro" id="IPR058922">
    <property type="entry name" value="WHD_DRP"/>
</dbReference>
<dbReference type="InterPro" id="IPR042197">
    <property type="entry name" value="Apaf_helical"/>
</dbReference>
<name>A0ABR0WU16_REHGL</name>
<dbReference type="SUPFAM" id="SSF52540">
    <property type="entry name" value="P-loop containing nucleoside triphosphate hydrolases"/>
    <property type="match status" value="1"/>
</dbReference>
<reference evidence="14 15" key="1">
    <citation type="journal article" date="2021" name="Comput. Struct. Biotechnol. J.">
        <title>De novo genome assembly of the potent medicinal plant Rehmannia glutinosa using nanopore technology.</title>
        <authorList>
            <person name="Ma L."/>
            <person name="Dong C."/>
            <person name="Song C."/>
            <person name="Wang X."/>
            <person name="Zheng X."/>
            <person name="Niu Y."/>
            <person name="Chen S."/>
            <person name="Feng W."/>
        </authorList>
    </citation>
    <scope>NUCLEOTIDE SEQUENCE [LARGE SCALE GENOMIC DNA]</scope>
    <source>
        <strain evidence="14">DH-2019</strain>
    </source>
</reference>